<keyword evidence="2" id="KW-0456">Lyase</keyword>
<dbReference type="SMART" id="SM01118">
    <property type="entry name" value="CYTH"/>
    <property type="match status" value="1"/>
</dbReference>
<dbReference type="InterPro" id="IPR033469">
    <property type="entry name" value="CYTH-like_dom_sf"/>
</dbReference>
<dbReference type="Pfam" id="PF01928">
    <property type="entry name" value="CYTH"/>
    <property type="match status" value="1"/>
</dbReference>
<name>A0A0W8FJE4_9ZZZZ</name>
<dbReference type="SUPFAM" id="SSF55154">
    <property type="entry name" value="CYTH-like phosphatases"/>
    <property type="match status" value="1"/>
</dbReference>
<dbReference type="CDD" id="cd07890">
    <property type="entry name" value="CYTH-like_AC_IV-like"/>
    <property type="match status" value="1"/>
</dbReference>
<protein>
    <submittedName>
        <fullName evidence="2">Adenylate cyclase</fullName>
        <ecNumber evidence="2">4.6.1.1</ecNumber>
    </submittedName>
</protein>
<dbReference type="AlphaFoldDB" id="A0A0W8FJE4"/>
<gene>
    <name evidence="2" type="ORF">ASZ90_009290</name>
</gene>
<dbReference type="NCBIfam" id="TIGR00318">
    <property type="entry name" value="cyaB"/>
    <property type="match status" value="1"/>
</dbReference>
<reference evidence="2" key="1">
    <citation type="journal article" date="2015" name="Proc. Natl. Acad. Sci. U.S.A.">
        <title>Networks of energetic and metabolic interactions define dynamics in microbial communities.</title>
        <authorList>
            <person name="Embree M."/>
            <person name="Liu J.K."/>
            <person name="Al-Bassam M.M."/>
            <person name="Zengler K."/>
        </authorList>
    </citation>
    <scope>NUCLEOTIDE SEQUENCE</scope>
</reference>
<dbReference type="PROSITE" id="PS51707">
    <property type="entry name" value="CYTH"/>
    <property type="match status" value="1"/>
</dbReference>
<feature type="domain" description="CYTH" evidence="1">
    <location>
        <begin position="1"/>
        <end position="173"/>
    </location>
</feature>
<dbReference type="GO" id="GO:0004016">
    <property type="term" value="F:adenylate cyclase activity"/>
    <property type="evidence" value="ECO:0007669"/>
    <property type="project" value="UniProtKB-EC"/>
</dbReference>
<proteinExistence type="predicted"/>
<dbReference type="PANTHER" id="PTHR21028:SF2">
    <property type="entry name" value="CYTH DOMAIN-CONTAINING PROTEIN"/>
    <property type="match status" value="1"/>
</dbReference>
<evidence type="ECO:0000313" key="2">
    <source>
        <dbReference type="EMBL" id="KUG20969.1"/>
    </source>
</evidence>
<accession>A0A0W8FJE4</accession>
<organism evidence="2">
    <name type="scientific">hydrocarbon metagenome</name>
    <dbReference type="NCBI Taxonomy" id="938273"/>
    <lineage>
        <taxon>unclassified sequences</taxon>
        <taxon>metagenomes</taxon>
        <taxon>ecological metagenomes</taxon>
    </lineage>
</organism>
<dbReference type="PANTHER" id="PTHR21028">
    <property type="entry name" value="SI:CH211-156B7.4"/>
    <property type="match status" value="1"/>
</dbReference>
<dbReference type="EMBL" id="LNQE01001122">
    <property type="protein sequence ID" value="KUG20969.1"/>
    <property type="molecule type" value="Genomic_DNA"/>
</dbReference>
<evidence type="ECO:0000259" key="1">
    <source>
        <dbReference type="PROSITE" id="PS51707"/>
    </source>
</evidence>
<dbReference type="InterPro" id="IPR008173">
    <property type="entry name" value="Adenylyl_cyclase_CyaB"/>
</dbReference>
<sequence>MLEVEQKIPVSDLAPVRSHLKRLNARACGVSAERDVYYNAPHRDFAVTDEALRMRYADGACVVTYKGPKRVIGGAKVREEFNLAVESGGVCEEILLRLGFTKSAEVRKRREIYELCGTTVALDDVEGLGTFVEIEVICEGNGDDAASALNAVREKIGVEGSPLSSSYLEMLLATR</sequence>
<dbReference type="InterPro" id="IPR023577">
    <property type="entry name" value="CYTH_domain"/>
</dbReference>
<dbReference type="EC" id="4.6.1.1" evidence="2"/>
<dbReference type="Gene3D" id="2.40.320.10">
    <property type="entry name" value="Hypothetical Protein Pfu-838710-001"/>
    <property type="match status" value="1"/>
</dbReference>
<comment type="caution">
    <text evidence="2">The sequence shown here is derived from an EMBL/GenBank/DDBJ whole genome shotgun (WGS) entry which is preliminary data.</text>
</comment>